<evidence type="ECO:0000313" key="2">
    <source>
        <dbReference type="EMBL" id="PEJ27695.1"/>
    </source>
</evidence>
<evidence type="ECO:0000313" key="1">
    <source>
        <dbReference type="EMBL" id="AXN40712.1"/>
    </source>
</evidence>
<gene>
    <name evidence="2" type="ORF">CN689_23180</name>
    <name evidence="1" type="ORF">DTO10_21595</name>
</gene>
<protein>
    <submittedName>
        <fullName evidence="2">Uncharacterized protein</fullName>
    </submittedName>
</protein>
<dbReference type="Proteomes" id="UP000220106">
    <property type="component" value="Unassembled WGS sequence"/>
</dbReference>
<dbReference type="EMBL" id="NUEQ01000096">
    <property type="protein sequence ID" value="PEJ27695.1"/>
    <property type="molecule type" value="Genomic_DNA"/>
</dbReference>
<dbReference type="GeneID" id="97409262"/>
<accession>A0AAX0S0G4</accession>
<name>A0AAX0S0G4_9BACI</name>
<evidence type="ECO:0000313" key="3">
    <source>
        <dbReference type="Proteomes" id="UP000220106"/>
    </source>
</evidence>
<proteinExistence type="predicted"/>
<reference evidence="2 3" key="1">
    <citation type="submission" date="2017-09" db="EMBL/GenBank/DDBJ databases">
        <title>Large-scale bioinformatics analysis of Bacillus genomes uncovers conserved roles of natural products in bacterial physiology.</title>
        <authorList>
            <consortium name="Agbiome Team Llc"/>
            <person name="Bleich R.M."/>
            <person name="Kirk G.J."/>
            <person name="Santa Maria K.C."/>
            <person name="Allen S.E."/>
            <person name="Farag S."/>
            <person name="Shank E.A."/>
            <person name="Bowers A."/>
        </authorList>
    </citation>
    <scope>NUCLEOTIDE SEQUENCE [LARGE SCALE GENOMIC DNA]</scope>
    <source>
        <strain evidence="2 3">AFS003229</strain>
    </source>
</reference>
<reference evidence="1 4" key="2">
    <citation type="submission" date="2018-07" db="EMBL/GenBank/DDBJ databases">
        <title>The molecular basis for the intramolecular migration of carboxyl group in the catabolism of para-hydroxybenzoate via gentisate.</title>
        <authorList>
            <person name="Zhao H."/>
            <person name="Xu Y."/>
            <person name="Lin S."/>
            <person name="Spain J.C."/>
            <person name="Zhou N.-Y."/>
        </authorList>
    </citation>
    <scope>NUCLEOTIDE SEQUENCE [LARGE SCALE GENOMIC DNA]</scope>
    <source>
        <strain evidence="1 4">PHB-7a</strain>
    </source>
</reference>
<dbReference type="KEGG" id="pbut:DTO10_21595"/>
<keyword evidence="4" id="KW-1185">Reference proteome</keyword>
<dbReference type="RefSeq" id="WP_053345473.1">
    <property type="nucleotide sequence ID" value="NZ_CP030926.1"/>
</dbReference>
<organism evidence="2 3">
    <name type="scientific">Peribacillus butanolivorans</name>
    <dbReference type="NCBI Taxonomy" id="421767"/>
    <lineage>
        <taxon>Bacteria</taxon>
        <taxon>Bacillati</taxon>
        <taxon>Bacillota</taxon>
        <taxon>Bacilli</taxon>
        <taxon>Bacillales</taxon>
        <taxon>Bacillaceae</taxon>
        <taxon>Peribacillus</taxon>
    </lineage>
</organism>
<dbReference type="EMBL" id="CP030926">
    <property type="protein sequence ID" value="AXN40712.1"/>
    <property type="molecule type" value="Genomic_DNA"/>
</dbReference>
<dbReference type="Proteomes" id="UP000260457">
    <property type="component" value="Chromosome"/>
</dbReference>
<dbReference type="AlphaFoldDB" id="A0AAX0S0G4"/>
<sequence>MNLRVKYRLFIHVDGGLTPEKYDRYEILNVREDIDPDDTKDYQELNIKLGKSINRPVNEFKMKSFEPM</sequence>
<evidence type="ECO:0000313" key="4">
    <source>
        <dbReference type="Proteomes" id="UP000260457"/>
    </source>
</evidence>